<name>A0A0J6XQK1_9ACTN</name>
<evidence type="ECO:0000256" key="1">
    <source>
        <dbReference type="SAM" id="Phobius"/>
    </source>
</evidence>
<evidence type="ECO:0000313" key="2">
    <source>
        <dbReference type="EMBL" id="KMO96557.1"/>
    </source>
</evidence>
<feature type="transmembrane region" description="Helical" evidence="1">
    <location>
        <begin position="136"/>
        <end position="154"/>
    </location>
</feature>
<feature type="transmembrane region" description="Helical" evidence="1">
    <location>
        <begin position="108"/>
        <end position="130"/>
    </location>
</feature>
<organism evidence="2 3">
    <name type="scientific">Streptomyces roseus</name>
    <dbReference type="NCBI Taxonomy" id="66430"/>
    <lineage>
        <taxon>Bacteria</taxon>
        <taxon>Bacillati</taxon>
        <taxon>Actinomycetota</taxon>
        <taxon>Actinomycetes</taxon>
        <taxon>Kitasatosporales</taxon>
        <taxon>Streptomycetaceae</taxon>
        <taxon>Streptomyces</taxon>
    </lineage>
</organism>
<sequence>MRPSAASTIHIPRQRGGRREPVILVVSSEPSLTLTSRAALAVGRWAWKHRLAWAPTAIATVLLVVTGVVHLIEPRTAWFLAALALAPAGVWAWSMLRRRPTSRQAVLWRALLAAFTTAVATWFALAVWFAPTHPTLFTAWTVLTLAAQVAWLVARRMTLVSEKESA</sequence>
<reference evidence="2 3" key="1">
    <citation type="submission" date="2015-06" db="EMBL/GenBank/DDBJ databases">
        <title>Recapitulation of the evolution of biosynthetic gene clusters reveals hidden chemical diversity on bacterial genomes.</title>
        <authorList>
            <person name="Cruz-Morales P."/>
            <person name="Martinez-Guerrero C."/>
            <person name="Morales-Escalante M.A."/>
            <person name="Yanez-Guerra L.A."/>
            <person name="Kopp J.F."/>
            <person name="Feldmann J."/>
            <person name="Ramos-Aboites H.E."/>
            <person name="Barona-Gomez F."/>
        </authorList>
    </citation>
    <scope>NUCLEOTIDE SEQUENCE [LARGE SCALE GENOMIC DNA]</scope>
    <source>
        <strain evidence="2 3">ATCC 31245</strain>
    </source>
</reference>
<evidence type="ECO:0000313" key="3">
    <source>
        <dbReference type="Proteomes" id="UP000035932"/>
    </source>
</evidence>
<proteinExistence type="predicted"/>
<comment type="caution">
    <text evidence="2">The sequence shown here is derived from an EMBL/GenBank/DDBJ whole genome shotgun (WGS) entry which is preliminary data.</text>
</comment>
<keyword evidence="3" id="KW-1185">Reference proteome</keyword>
<keyword evidence="1" id="KW-0812">Transmembrane</keyword>
<keyword evidence="1" id="KW-0472">Membrane</keyword>
<dbReference type="EMBL" id="LFML01000068">
    <property type="protein sequence ID" value="KMO96557.1"/>
    <property type="molecule type" value="Genomic_DNA"/>
</dbReference>
<dbReference type="STRING" id="66430.ACS04_18210"/>
<dbReference type="Proteomes" id="UP000035932">
    <property type="component" value="Unassembled WGS sequence"/>
</dbReference>
<dbReference type="PATRIC" id="fig|66430.4.peg.6361"/>
<keyword evidence="1" id="KW-1133">Transmembrane helix</keyword>
<feature type="transmembrane region" description="Helical" evidence="1">
    <location>
        <begin position="78"/>
        <end position="96"/>
    </location>
</feature>
<feature type="transmembrane region" description="Helical" evidence="1">
    <location>
        <begin position="51"/>
        <end position="72"/>
    </location>
</feature>
<accession>A0A0J6XQK1</accession>
<dbReference type="AlphaFoldDB" id="A0A0J6XQK1"/>
<gene>
    <name evidence="2" type="ORF">ACS04_18210</name>
</gene>
<protein>
    <submittedName>
        <fullName evidence="2">Uncharacterized protein</fullName>
    </submittedName>
</protein>